<proteinExistence type="predicted"/>
<organism evidence="2 3">
    <name type="scientific">Phytophthora sojae (strain P6497)</name>
    <name type="common">Soybean stem and root rot agent</name>
    <name type="synonym">Phytophthora megasperma f. sp. glycines</name>
    <dbReference type="NCBI Taxonomy" id="1094619"/>
    <lineage>
        <taxon>Eukaryota</taxon>
        <taxon>Sar</taxon>
        <taxon>Stramenopiles</taxon>
        <taxon>Oomycota</taxon>
        <taxon>Peronosporomycetes</taxon>
        <taxon>Peronosporales</taxon>
        <taxon>Peronosporaceae</taxon>
        <taxon>Phytophthora</taxon>
    </lineage>
</organism>
<reference evidence="2 3" key="1">
    <citation type="journal article" date="2006" name="Science">
        <title>Phytophthora genome sequences uncover evolutionary origins and mechanisms of pathogenesis.</title>
        <authorList>
            <person name="Tyler B.M."/>
            <person name="Tripathy S."/>
            <person name="Zhang X."/>
            <person name="Dehal P."/>
            <person name="Jiang R.H."/>
            <person name="Aerts A."/>
            <person name="Arredondo F.D."/>
            <person name="Baxter L."/>
            <person name="Bensasson D."/>
            <person name="Beynon J.L."/>
            <person name="Chapman J."/>
            <person name="Damasceno C.M."/>
            <person name="Dorrance A.E."/>
            <person name="Dou D."/>
            <person name="Dickerman A.W."/>
            <person name="Dubchak I.L."/>
            <person name="Garbelotto M."/>
            <person name="Gijzen M."/>
            <person name="Gordon S.G."/>
            <person name="Govers F."/>
            <person name="Grunwald N.J."/>
            <person name="Huang W."/>
            <person name="Ivors K.L."/>
            <person name="Jones R.W."/>
            <person name="Kamoun S."/>
            <person name="Krampis K."/>
            <person name="Lamour K.H."/>
            <person name="Lee M.K."/>
            <person name="McDonald W.H."/>
            <person name="Medina M."/>
            <person name="Meijer H.J."/>
            <person name="Nordberg E.K."/>
            <person name="Maclean D.J."/>
            <person name="Ospina-Giraldo M.D."/>
            <person name="Morris P.F."/>
            <person name="Phuntumart V."/>
            <person name="Putnam N.H."/>
            <person name="Rash S."/>
            <person name="Rose J.K."/>
            <person name="Sakihama Y."/>
            <person name="Salamov A.A."/>
            <person name="Savidor A."/>
            <person name="Scheuring C.F."/>
            <person name="Smith B.M."/>
            <person name="Sobral B.W."/>
            <person name="Terry A."/>
            <person name="Torto-Alalibo T.A."/>
            <person name="Win J."/>
            <person name="Xu Z."/>
            <person name="Zhang H."/>
            <person name="Grigoriev I.V."/>
            <person name="Rokhsar D.S."/>
            <person name="Boore J.L."/>
        </authorList>
    </citation>
    <scope>NUCLEOTIDE SEQUENCE [LARGE SCALE GENOMIC DNA]</scope>
    <source>
        <strain evidence="2 3">P6497</strain>
    </source>
</reference>
<sequence length="123" mass="13279">MLAKGKPEAWRGLIVGHGGTAEQHGGVLVTETNHRKVPTRPKKQSRLGEAPGMPSAVASGSTPAAATTSAPLVFPRGLPMEYNYHERKFYVRDCYSTDYKIVVKLLCRRQTEVVTVTGTPGAS</sequence>
<keyword evidence="3" id="KW-1185">Reference proteome</keyword>
<protein>
    <submittedName>
        <fullName evidence="2">Uncharacterized protein</fullName>
    </submittedName>
</protein>
<dbReference type="Proteomes" id="UP000002640">
    <property type="component" value="Unassembled WGS sequence"/>
</dbReference>
<feature type="compositionally biased region" description="Basic residues" evidence="1">
    <location>
        <begin position="35"/>
        <end position="45"/>
    </location>
</feature>
<feature type="region of interest" description="Disordered" evidence="1">
    <location>
        <begin position="24"/>
        <end position="67"/>
    </location>
</feature>
<dbReference type="InParanoid" id="G5AAT3"/>
<feature type="compositionally biased region" description="Low complexity" evidence="1">
    <location>
        <begin position="54"/>
        <end position="67"/>
    </location>
</feature>
<dbReference type="EMBL" id="JH159162">
    <property type="protein sequence ID" value="EGZ07712.1"/>
    <property type="molecule type" value="Genomic_DNA"/>
</dbReference>
<evidence type="ECO:0000313" key="3">
    <source>
        <dbReference type="Proteomes" id="UP000002640"/>
    </source>
</evidence>
<evidence type="ECO:0000313" key="2">
    <source>
        <dbReference type="EMBL" id="EGZ07712.1"/>
    </source>
</evidence>
<gene>
    <name evidence="2" type="ORF">PHYSODRAFT_340767</name>
</gene>
<evidence type="ECO:0000256" key="1">
    <source>
        <dbReference type="SAM" id="MobiDB-lite"/>
    </source>
</evidence>
<dbReference type="KEGG" id="psoj:PHYSODRAFT_340767"/>
<dbReference type="RefSeq" id="XP_009537278.1">
    <property type="nucleotide sequence ID" value="XM_009538983.1"/>
</dbReference>
<dbReference type="GeneID" id="20647963"/>
<accession>G5AAT3</accession>
<dbReference type="AlphaFoldDB" id="G5AAT3"/>
<name>G5AAT3_PHYSP</name>